<feature type="transmembrane region" description="Helical" evidence="1">
    <location>
        <begin position="162"/>
        <end position="185"/>
    </location>
</feature>
<evidence type="ECO:0000313" key="3">
    <source>
        <dbReference type="Proteomes" id="UP000538666"/>
    </source>
</evidence>
<dbReference type="Gene3D" id="1.10.287.70">
    <property type="match status" value="1"/>
</dbReference>
<feature type="transmembrane region" description="Helical" evidence="1">
    <location>
        <begin position="228"/>
        <end position="248"/>
    </location>
</feature>
<name>A0A841K301_9BACT</name>
<gene>
    <name evidence="2" type="ORF">HNQ77_004281</name>
</gene>
<keyword evidence="1" id="KW-1133">Transmembrane helix</keyword>
<evidence type="ECO:0008006" key="4">
    <source>
        <dbReference type="Google" id="ProtNLM"/>
    </source>
</evidence>
<keyword evidence="3" id="KW-1185">Reference proteome</keyword>
<organism evidence="2 3">
    <name type="scientific">Silvibacterium bohemicum</name>
    <dbReference type="NCBI Taxonomy" id="1577686"/>
    <lineage>
        <taxon>Bacteria</taxon>
        <taxon>Pseudomonadati</taxon>
        <taxon>Acidobacteriota</taxon>
        <taxon>Terriglobia</taxon>
        <taxon>Terriglobales</taxon>
        <taxon>Acidobacteriaceae</taxon>
        <taxon>Silvibacterium</taxon>
    </lineage>
</organism>
<dbReference type="EMBL" id="JACHEK010000009">
    <property type="protein sequence ID" value="MBB6146309.1"/>
    <property type="molecule type" value="Genomic_DNA"/>
</dbReference>
<keyword evidence="1" id="KW-0812">Transmembrane</keyword>
<feature type="transmembrane region" description="Helical" evidence="1">
    <location>
        <begin position="197"/>
        <end position="216"/>
    </location>
</feature>
<accession>A0A841K301</accession>
<keyword evidence="1" id="KW-0472">Membrane</keyword>
<comment type="caution">
    <text evidence="2">The sequence shown here is derived from an EMBL/GenBank/DDBJ whole genome shotgun (WGS) entry which is preliminary data.</text>
</comment>
<sequence length="287" mass="31084">MNEEQHSGSHSETIHLPAPTAWPIIMAFGVMLAFAGMVTNFGISLLGIVLALSGAIGWFRQVLPHEAHEDIPVVVENIIITTTRPEVARIIVPEDDRAHLPVETYPVLSGIKGGIAGGIAMIPPAILYGLIAQHSIWYPVNLLGGAGVANWRNPSTADIAAFHWQGVLVAIVIHAITCLLVGLLYGAMLPMLPRRPILLGGILAPVLWTGLLHSTMGVVNPELDQHIAWGWFLISQVTFGLVAGWVVAHQSRIRTAQSLPFIMRMGIETPGLVRERESATENEDESR</sequence>
<reference evidence="2 3" key="1">
    <citation type="submission" date="2020-08" db="EMBL/GenBank/DDBJ databases">
        <title>Genomic Encyclopedia of Type Strains, Phase IV (KMG-IV): sequencing the most valuable type-strain genomes for metagenomic binning, comparative biology and taxonomic classification.</title>
        <authorList>
            <person name="Goeker M."/>
        </authorList>
    </citation>
    <scope>NUCLEOTIDE SEQUENCE [LARGE SCALE GENOMIC DNA]</scope>
    <source>
        <strain evidence="2 3">DSM 103733</strain>
    </source>
</reference>
<dbReference type="Proteomes" id="UP000538666">
    <property type="component" value="Unassembled WGS sequence"/>
</dbReference>
<dbReference type="RefSeq" id="WP_050058245.1">
    <property type="nucleotide sequence ID" value="NZ_JACHEK010000009.1"/>
</dbReference>
<evidence type="ECO:0000256" key="1">
    <source>
        <dbReference type="SAM" id="Phobius"/>
    </source>
</evidence>
<protein>
    <recommendedName>
        <fullName evidence="4">Cytochrome aa3 subunit 4</fullName>
    </recommendedName>
</protein>
<dbReference type="OrthoDB" id="110485at2"/>
<dbReference type="AlphaFoldDB" id="A0A841K301"/>
<evidence type="ECO:0000313" key="2">
    <source>
        <dbReference type="EMBL" id="MBB6146309.1"/>
    </source>
</evidence>
<proteinExistence type="predicted"/>